<dbReference type="AlphaFoldDB" id="A0A8H3ENI4"/>
<dbReference type="EMBL" id="CAJPDQ010000004">
    <property type="protein sequence ID" value="CAF9908820.1"/>
    <property type="molecule type" value="Genomic_DNA"/>
</dbReference>
<comment type="caution">
    <text evidence="1">The sequence shown here is derived from an EMBL/GenBank/DDBJ whole genome shotgun (WGS) entry which is preliminary data.</text>
</comment>
<evidence type="ECO:0000313" key="1">
    <source>
        <dbReference type="EMBL" id="CAF9908820.1"/>
    </source>
</evidence>
<name>A0A8H3ENI4_9LECA</name>
<keyword evidence="2" id="KW-1185">Reference proteome</keyword>
<accession>A0A8H3ENI4</accession>
<proteinExistence type="predicted"/>
<evidence type="ECO:0000313" key="2">
    <source>
        <dbReference type="Proteomes" id="UP000664169"/>
    </source>
</evidence>
<reference evidence="1" key="1">
    <citation type="submission" date="2021-03" db="EMBL/GenBank/DDBJ databases">
        <authorList>
            <person name="Tagirdzhanova G."/>
        </authorList>
    </citation>
    <scope>NUCLEOTIDE SEQUENCE</scope>
</reference>
<dbReference type="OrthoDB" id="265717at2759"/>
<protein>
    <submittedName>
        <fullName evidence="1">Uncharacterized protein</fullName>
    </submittedName>
</protein>
<dbReference type="Proteomes" id="UP000664169">
    <property type="component" value="Unassembled WGS sequence"/>
</dbReference>
<organism evidence="1 2">
    <name type="scientific">Gomphillus americanus</name>
    <dbReference type="NCBI Taxonomy" id="1940652"/>
    <lineage>
        <taxon>Eukaryota</taxon>
        <taxon>Fungi</taxon>
        <taxon>Dikarya</taxon>
        <taxon>Ascomycota</taxon>
        <taxon>Pezizomycotina</taxon>
        <taxon>Lecanoromycetes</taxon>
        <taxon>OSLEUM clade</taxon>
        <taxon>Ostropomycetidae</taxon>
        <taxon>Ostropales</taxon>
        <taxon>Graphidaceae</taxon>
        <taxon>Gomphilloideae</taxon>
        <taxon>Gomphillus</taxon>
    </lineage>
</organism>
<gene>
    <name evidence="1" type="ORF">GOMPHAMPRED_006324</name>
</gene>
<sequence length="161" mass="16765">MAYASHVQITNNLLAIVGSGAYGYSATISTFDPACDGYKGLANGSTSFTATPSSGGQGISQTMSPLTLGDHSPITLDFVKNITNQPQFGNTPLICDNFIRLFNTSITQAPFAPTAVKGTVSAVAPLSPVSSTWSGVYGYNLDTAFIEKNFVLCSSLQGYSG</sequence>